<dbReference type="InterPro" id="IPR025997">
    <property type="entry name" value="SBP_2_dom"/>
</dbReference>
<dbReference type="Proteomes" id="UP001157355">
    <property type="component" value="Unassembled WGS sequence"/>
</dbReference>
<feature type="domain" description="Periplasmic binding protein" evidence="4">
    <location>
        <begin position="37"/>
        <end position="297"/>
    </location>
</feature>
<keyword evidence="6" id="KW-1185">Reference proteome</keyword>
<dbReference type="Gene3D" id="3.40.50.2300">
    <property type="match status" value="2"/>
</dbReference>
<comment type="subcellular location">
    <subcellularLocation>
        <location evidence="1">Periplasm</location>
    </subcellularLocation>
</comment>
<evidence type="ECO:0000313" key="5">
    <source>
        <dbReference type="EMBL" id="GLS87083.1"/>
    </source>
</evidence>
<evidence type="ECO:0000259" key="4">
    <source>
        <dbReference type="Pfam" id="PF13407"/>
    </source>
</evidence>
<feature type="signal peptide" evidence="3">
    <location>
        <begin position="1"/>
        <end position="22"/>
    </location>
</feature>
<gene>
    <name evidence="5" type="ORF">GCM10010873_20570</name>
</gene>
<comment type="caution">
    <text evidence="5">The sequence shown here is derived from an EMBL/GenBank/DDBJ whole genome shotgun (WGS) entry which is preliminary data.</text>
</comment>
<evidence type="ECO:0000256" key="2">
    <source>
        <dbReference type="ARBA" id="ARBA00007639"/>
    </source>
</evidence>
<dbReference type="AlphaFoldDB" id="A0AA37TWE7"/>
<dbReference type="EMBL" id="BSPP01000007">
    <property type="protein sequence ID" value="GLS87083.1"/>
    <property type="molecule type" value="Genomic_DNA"/>
</dbReference>
<dbReference type="SUPFAM" id="SSF53822">
    <property type="entry name" value="Periplasmic binding protein-like I"/>
    <property type="match status" value="1"/>
</dbReference>
<reference evidence="5 6" key="1">
    <citation type="journal article" date="2014" name="Int. J. Syst. Evol. Microbiol.">
        <title>Complete genome sequence of Corynebacterium casei LMG S-19264T (=DSM 44701T), isolated from a smear-ripened cheese.</title>
        <authorList>
            <consortium name="US DOE Joint Genome Institute (JGI-PGF)"/>
            <person name="Walter F."/>
            <person name="Albersmeier A."/>
            <person name="Kalinowski J."/>
            <person name="Ruckert C."/>
        </authorList>
    </citation>
    <scope>NUCLEOTIDE SEQUENCE [LARGE SCALE GENOMIC DNA]</scope>
    <source>
        <strain evidence="5 6">NBRC 111766</strain>
    </source>
</reference>
<feature type="chain" id="PRO_5041276488" description="Periplasmic binding protein domain-containing protein" evidence="3">
    <location>
        <begin position="23"/>
        <end position="346"/>
    </location>
</feature>
<dbReference type="InterPro" id="IPR050555">
    <property type="entry name" value="Bact_Solute-Bind_Prot2"/>
</dbReference>
<accession>A0AA37TWE7</accession>
<evidence type="ECO:0000256" key="1">
    <source>
        <dbReference type="ARBA" id="ARBA00004418"/>
    </source>
</evidence>
<protein>
    <recommendedName>
        <fullName evidence="4">Periplasmic binding protein domain-containing protein</fullName>
    </recommendedName>
</protein>
<comment type="similarity">
    <text evidence="2">Belongs to the bacterial solute-binding protein 2 family.</text>
</comment>
<keyword evidence="3" id="KW-0732">Signal</keyword>
<dbReference type="Pfam" id="PF13407">
    <property type="entry name" value="Peripla_BP_4"/>
    <property type="match status" value="1"/>
</dbReference>
<proteinExistence type="inferred from homology"/>
<dbReference type="RefSeq" id="WP_284325264.1">
    <property type="nucleotide sequence ID" value="NZ_BSPP01000007.1"/>
</dbReference>
<name>A0AA37TWE7_9RHOB</name>
<dbReference type="CDD" id="cd20000">
    <property type="entry name" value="PBP1_ABC_rhamnose"/>
    <property type="match status" value="1"/>
</dbReference>
<dbReference type="PANTHER" id="PTHR30036:SF8">
    <property type="entry name" value="ABC-TYPE SUGAR TRANSPORT SYSTEM PERIPLASMIC COMPONENT-LIKE PROTEIN"/>
    <property type="match status" value="1"/>
</dbReference>
<sequence>MKHVLLGAAAAMMLTTANFAYADTIKLEPGKETNMVLLPKFLGILVFDQANEGAQEAHKELGNPGKLEFTGPTPENSTAGQIEIMTTAGTQKQGAVMLSNNAGDQIVPAAEAAQAAGTKVVTWDSPIPGGKGESVFVAQVDFGSIGTVMADMALNILGGKGKMAVLSATPDASNQNAWIESMKTALAADPKYKDIELVDVVYGDDQAEVSYNRALALVDKYPDLGLIMSPTTVGIQASAKAMQDEGLCDKVKVSGLGLPSEMASYTMNGCAPEFALWDFRDLGYLTYFTSYGLATGQLKGEIGETFTAGRMGDYTIEADPGREGAKRILMGPFTVYNKDNVEAAAK</sequence>
<dbReference type="GO" id="GO:0030288">
    <property type="term" value="C:outer membrane-bounded periplasmic space"/>
    <property type="evidence" value="ECO:0007669"/>
    <property type="project" value="TreeGrafter"/>
</dbReference>
<evidence type="ECO:0000256" key="3">
    <source>
        <dbReference type="SAM" id="SignalP"/>
    </source>
</evidence>
<evidence type="ECO:0000313" key="6">
    <source>
        <dbReference type="Proteomes" id="UP001157355"/>
    </source>
</evidence>
<organism evidence="5 6">
    <name type="scientific">Cypionkella aquatica</name>
    <dbReference type="NCBI Taxonomy" id="1756042"/>
    <lineage>
        <taxon>Bacteria</taxon>
        <taxon>Pseudomonadati</taxon>
        <taxon>Pseudomonadota</taxon>
        <taxon>Alphaproteobacteria</taxon>
        <taxon>Rhodobacterales</taxon>
        <taxon>Paracoccaceae</taxon>
        <taxon>Cypionkella</taxon>
    </lineage>
</organism>
<dbReference type="InterPro" id="IPR028082">
    <property type="entry name" value="Peripla_BP_I"/>
</dbReference>
<dbReference type="PANTHER" id="PTHR30036">
    <property type="entry name" value="D-XYLOSE-BINDING PERIPLASMIC PROTEIN"/>
    <property type="match status" value="1"/>
</dbReference>
<dbReference type="GO" id="GO:0030246">
    <property type="term" value="F:carbohydrate binding"/>
    <property type="evidence" value="ECO:0007669"/>
    <property type="project" value="TreeGrafter"/>
</dbReference>